<evidence type="ECO:0000313" key="9">
    <source>
        <dbReference type="Proteomes" id="UP000182983"/>
    </source>
</evidence>
<evidence type="ECO:0000256" key="4">
    <source>
        <dbReference type="ARBA" id="ARBA00022840"/>
    </source>
</evidence>
<accession>A0A1H6HFX8</accession>
<evidence type="ECO:0000256" key="5">
    <source>
        <dbReference type="ARBA" id="ARBA00022906"/>
    </source>
</evidence>
<keyword evidence="5" id="KW-0862">Zinc</keyword>
<dbReference type="PROSITE" id="PS50893">
    <property type="entry name" value="ABC_TRANSPORTER_2"/>
    <property type="match status" value="1"/>
</dbReference>
<name>A0A1H6HFX8_MAGFU</name>
<evidence type="ECO:0000259" key="7">
    <source>
        <dbReference type="PROSITE" id="PS50893"/>
    </source>
</evidence>
<dbReference type="AlphaFoldDB" id="A0A1H6HFX8"/>
<keyword evidence="3" id="KW-0547">Nucleotide-binding</keyword>
<keyword evidence="2" id="KW-0813">Transport</keyword>
<dbReference type="CDD" id="cd03235">
    <property type="entry name" value="ABC_Metallic_Cations"/>
    <property type="match status" value="1"/>
</dbReference>
<keyword evidence="9" id="KW-1185">Reference proteome</keyword>
<dbReference type="OrthoDB" id="9806726at2"/>
<gene>
    <name evidence="8" type="ORF">SAMN04244559_01607</name>
</gene>
<dbReference type="InterPro" id="IPR027417">
    <property type="entry name" value="P-loop_NTPase"/>
</dbReference>
<sequence length="248" mass="26433">MILRLDDLTLGYQRHPAVHHLSGTFAPGRLTAVIGPNGAGKSTLLKGIKGLLPTLSGRVALSKAERGRIAYLPQQADLEPGFPISVLDVVLLGHWRQSGAFGAIGRDGRAAAAAALAAVGLPGLEARTIGSLSLGQRQRVLFARLMLEDGAAILLDEPFAAIDSRTVDDLMAVIQRWGDEGRTVIAVLHDLDLVRRAFPFTLALAREAVAWGPTETVLTPATLDRMRQSSAAWDDNADLCHRGQSDAL</sequence>
<dbReference type="PROSITE" id="PS00211">
    <property type="entry name" value="ABC_TRANSPORTER_1"/>
    <property type="match status" value="1"/>
</dbReference>
<dbReference type="Pfam" id="PF00005">
    <property type="entry name" value="ABC_tran"/>
    <property type="match status" value="1"/>
</dbReference>
<evidence type="ECO:0000256" key="3">
    <source>
        <dbReference type="ARBA" id="ARBA00022741"/>
    </source>
</evidence>
<keyword evidence="6" id="KW-0406">Ion transport</keyword>
<dbReference type="InterPro" id="IPR017871">
    <property type="entry name" value="ABC_transporter-like_CS"/>
</dbReference>
<dbReference type="InterPro" id="IPR003593">
    <property type="entry name" value="AAA+_ATPase"/>
</dbReference>
<evidence type="ECO:0000313" key="8">
    <source>
        <dbReference type="EMBL" id="SEH34356.1"/>
    </source>
</evidence>
<dbReference type="GO" id="GO:0005524">
    <property type="term" value="F:ATP binding"/>
    <property type="evidence" value="ECO:0007669"/>
    <property type="project" value="UniProtKB-KW"/>
</dbReference>
<reference evidence="9" key="1">
    <citation type="submission" date="2016-10" db="EMBL/GenBank/DDBJ databases">
        <authorList>
            <person name="Varghese N."/>
            <person name="Submissions S."/>
        </authorList>
    </citation>
    <scope>NUCLEOTIDE SEQUENCE [LARGE SCALE GENOMIC DNA]</scope>
    <source>
        <strain evidence="9">DSM 13234</strain>
    </source>
</reference>
<proteinExistence type="inferred from homology"/>
<comment type="similarity">
    <text evidence="1">Belongs to the ABC transporter superfamily.</text>
</comment>
<keyword evidence="5" id="KW-0864">Zinc transport</keyword>
<dbReference type="GO" id="GO:0016887">
    <property type="term" value="F:ATP hydrolysis activity"/>
    <property type="evidence" value="ECO:0007669"/>
    <property type="project" value="InterPro"/>
</dbReference>
<dbReference type="SMART" id="SM00382">
    <property type="entry name" value="AAA"/>
    <property type="match status" value="1"/>
</dbReference>
<dbReference type="EMBL" id="FNWO01000005">
    <property type="protein sequence ID" value="SEH34356.1"/>
    <property type="molecule type" value="Genomic_DNA"/>
</dbReference>
<evidence type="ECO:0000256" key="6">
    <source>
        <dbReference type="ARBA" id="ARBA00023065"/>
    </source>
</evidence>
<feature type="domain" description="ABC transporter" evidence="7">
    <location>
        <begin position="3"/>
        <end position="231"/>
    </location>
</feature>
<dbReference type="Gene3D" id="3.40.50.300">
    <property type="entry name" value="P-loop containing nucleotide triphosphate hydrolases"/>
    <property type="match status" value="1"/>
</dbReference>
<dbReference type="InterPro" id="IPR003439">
    <property type="entry name" value="ABC_transporter-like_ATP-bd"/>
</dbReference>
<dbReference type="InterPro" id="IPR050153">
    <property type="entry name" value="Metal_Ion_Import_ABC"/>
</dbReference>
<protein>
    <submittedName>
        <fullName evidence="8">Zinc/manganese transport system ATP-binding protein</fullName>
    </submittedName>
</protein>
<dbReference type="RefSeq" id="WP_074767481.1">
    <property type="nucleotide sequence ID" value="NZ_FNWO01000005.1"/>
</dbReference>
<keyword evidence="4 8" id="KW-0067">ATP-binding</keyword>
<dbReference type="GO" id="GO:0006829">
    <property type="term" value="P:zinc ion transport"/>
    <property type="evidence" value="ECO:0007669"/>
    <property type="project" value="UniProtKB-KW"/>
</dbReference>
<evidence type="ECO:0000256" key="2">
    <source>
        <dbReference type="ARBA" id="ARBA00022448"/>
    </source>
</evidence>
<organism evidence="8 9">
    <name type="scientific">Magnetospirillum fulvum</name>
    <name type="common">Rhodospirillum fulvum</name>
    <dbReference type="NCBI Taxonomy" id="1082"/>
    <lineage>
        <taxon>Bacteria</taxon>
        <taxon>Pseudomonadati</taxon>
        <taxon>Pseudomonadota</taxon>
        <taxon>Alphaproteobacteria</taxon>
        <taxon>Rhodospirillales</taxon>
        <taxon>Rhodospirillaceae</taxon>
        <taxon>Magnetospirillum</taxon>
    </lineage>
</organism>
<dbReference type="PANTHER" id="PTHR42734:SF5">
    <property type="entry name" value="IRON TRANSPORT SYSTEM ATP-BINDING PROTEIN HI_0361-RELATED"/>
    <property type="match status" value="1"/>
</dbReference>
<dbReference type="Proteomes" id="UP000182983">
    <property type="component" value="Unassembled WGS sequence"/>
</dbReference>
<dbReference type="PANTHER" id="PTHR42734">
    <property type="entry name" value="METAL TRANSPORT SYSTEM ATP-BINDING PROTEIN TM_0124-RELATED"/>
    <property type="match status" value="1"/>
</dbReference>
<dbReference type="SUPFAM" id="SSF52540">
    <property type="entry name" value="P-loop containing nucleoside triphosphate hydrolases"/>
    <property type="match status" value="1"/>
</dbReference>
<evidence type="ECO:0000256" key="1">
    <source>
        <dbReference type="ARBA" id="ARBA00005417"/>
    </source>
</evidence>